<dbReference type="EMBL" id="BAABZQ010000001">
    <property type="protein sequence ID" value="GAA6503297.1"/>
    <property type="molecule type" value="Genomic_DNA"/>
</dbReference>
<evidence type="ECO:0000313" key="3">
    <source>
        <dbReference type="Proteomes" id="UP001600941"/>
    </source>
</evidence>
<name>A0ABQ0C3C4_9FIRM</name>
<accession>A0ABQ0C3C4</accession>
<evidence type="ECO:0000313" key="2">
    <source>
        <dbReference type="EMBL" id="GAA6503297.1"/>
    </source>
</evidence>
<keyword evidence="3" id="KW-1185">Reference proteome</keyword>
<dbReference type="Proteomes" id="UP001600941">
    <property type="component" value="Unassembled WGS sequence"/>
</dbReference>
<comment type="caution">
    <text evidence="2">The sequence shown here is derived from an EMBL/GenBank/DDBJ whole genome shotgun (WGS) entry which is preliminary data.</text>
</comment>
<organism evidence="2 3">
    <name type="scientific">Blautia parvula</name>
    <dbReference type="NCBI Taxonomy" id="2877527"/>
    <lineage>
        <taxon>Bacteria</taxon>
        <taxon>Bacillati</taxon>
        <taxon>Bacillota</taxon>
        <taxon>Clostridia</taxon>
        <taxon>Lachnospirales</taxon>
        <taxon>Lachnospiraceae</taxon>
        <taxon>Blautia</taxon>
    </lineage>
</organism>
<dbReference type="RefSeq" id="WP_390425757.1">
    <property type="nucleotide sequence ID" value="NZ_BAABZQ010000001.1"/>
</dbReference>
<gene>
    <name evidence="2" type="ORF">K340107D12_61130</name>
</gene>
<proteinExistence type="predicted"/>
<evidence type="ECO:0000256" key="1">
    <source>
        <dbReference type="SAM" id="MobiDB-lite"/>
    </source>
</evidence>
<feature type="region of interest" description="Disordered" evidence="1">
    <location>
        <begin position="26"/>
        <end position="54"/>
    </location>
</feature>
<reference evidence="2 3" key="1">
    <citation type="submission" date="2024-04" db="EMBL/GenBank/DDBJ databases">
        <title>Defined microbial consortia suppress multidrug-resistant proinflammatory Enterobacteriaceae via ecological control.</title>
        <authorList>
            <person name="Furuichi M."/>
            <person name="Kawaguchi T."/>
            <person name="Pust M."/>
            <person name="Yasuma K."/>
            <person name="Plichta D."/>
            <person name="Hasegawa N."/>
            <person name="Ohya T."/>
            <person name="Bhattarai S."/>
            <person name="Sasajima S."/>
            <person name="Aoto Y."/>
            <person name="Tuganbaev T."/>
            <person name="Yaginuma M."/>
            <person name="Ueda M."/>
            <person name="Okahashi N."/>
            <person name="Amafuji K."/>
            <person name="Kiridooshi Y."/>
            <person name="Sugita K."/>
            <person name="Strazar M."/>
            <person name="Skelly A."/>
            <person name="Suda W."/>
            <person name="Hattori M."/>
            <person name="Nakamoto N."/>
            <person name="Caballero S."/>
            <person name="Norman J."/>
            <person name="Olle B."/>
            <person name="Tanoue T."/>
            <person name="Arita M."/>
            <person name="Bucci V."/>
            <person name="Atarashi K."/>
            <person name="Xavier R."/>
            <person name="Honda K."/>
        </authorList>
    </citation>
    <scope>NUCLEOTIDE SEQUENCE [LARGE SCALE GENOMIC DNA]</scope>
    <source>
        <strain evidence="3">k34-0107-D12</strain>
    </source>
</reference>
<sequence>MDQKAVGEKDARARESVRRLKNLMLLRSEGHPAGDPNQIDHPFPDERTNGLSSA</sequence>
<protein>
    <submittedName>
        <fullName evidence="2">Uncharacterized protein</fullName>
    </submittedName>
</protein>